<sequence>MRVTVIGCSGSFPGPDSPASCYLVEADGFAMLLELGSGALGVLQRFHSPYDIGAVLLSHLHPDHCMDMCGFYVARNYHPDGRAPRIPVYGPADTGAQMSRAYGLPSDDGMDEAFAFHPLPGGAWEIGPFTVTAVRTPHPVEAYAFRIEAGGRVLAYSGDTGESSDVVELARGADLFLCEASFLDGPNLPPELHLTAREAGEHAARAGAGRLVLTHLVPWNDANRSLAEAKSSGFGGPIELAHVGAVYDV</sequence>
<dbReference type="PANTHER" id="PTHR46018">
    <property type="entry name" value="ZINC PHOSPHODIESTERASE ELAC PROTEIN 1"/>
    <property type="match status" value="1"/>
</dbReference>
<dbReference type="AlphaFoldDB" id="A0A3M2MAR9"/>
<keyword evidence="3" id="KW-1185">Reference proteome</keyword>
<dbReference type="Gene3D" id="3.60.15.10">
    <property type="entry name" value="Ribonuclease Z/Hydroxyacylglutathione hydrolase-like"/>
    <property type="match status" value="1"/>
</dbReference>
<dbReference type="RefSeq" id="WP_122193845.1">
    <property type="nucleotide sequence ID" value="NZ_JBHSKC010000001.1"/>
</dbReference>
<organism evidence="2 3">
    <name type="scientific">Actinomadura harenae</name>
    <dbReference type="NCBI Taxonomy" id="2483351"/>
    <lineage>
        <taxon>Bacteria</taxon>
        <taxon>Bacillati</taxon>
        <taxon>Actinomycetota</taxon>
        <taxon>Actinomycetes</taxon>
        <taxon>Streptosporangiales</taxon>
        <taxon>Thermomonosporaceae</taxon>
        <taxon>Actinomadura</taxon>
    </lineage>
</organism>
<reference evidence="2 3" key="1">
    <citation type="submission" date="2018-10" db="EMBL/GenBank/DDBJ databases">
        <title>Isolation from soil.</title>
        <authorList>
            <person name="Hu J."/>
        </authorList>
    </citation>
    <scope>NUCLEOTIDE SEQUENCE [LARGE SCALE GENOMIC DNA]</scope>
    <source>
        <strain evidence="2 3">NEAU-Ht49</strain>
    </source>
</reference>
<dbReference type="CDD" id="cd07716">
    <property type="entry name" value="RNaseZ_short-form-like_MBL-fold"/>
    <property type="match status" value="1"/>
</dbReference>
<dbReference type="OrthoDB" id="9800940at2"/>
<accession>A0A3M2MAR9</accession>
<gene>
    <name evidence="2" type="ORF">EBO15_08845</name>
</gene>
<proteinExistence type="predicted"/>
<dbReference type="GO" id="GO:0042781">
    <property type="term" value="F:3'-tRNA processing endoribonuclease activity"/>
    <property type="evidence" value="ECO:0007669"/>
    <property type="project" value="TreeGrafter"/>
</dbReference>
<dbReference type="SMART" id="SM00849">
    <property type="entry name" value="Lactamase_B"/>
    <property type="match status" value="1"/>
</dbReference>
<evidence type="ECO:0000313" key="2">
    <source>
        <dbReference type="EMBL" id="RMI45695.1"/>
    </source>
</evidence>
<dbReference type="Pfam" id="PF12706">
    <property type="entry name" value="Lactamase_B_2"/>
    <property type="match status" value="1"/>
</dbReference>
<comment type="caution">
    <text evidence="2">The sequence shown here is derived from an EMBL/GenBank/DDBJ whole genome shotgun (WGS) entry which is preliminary data.</text>
</comment>
<dbReference type="InterPro" id="IPR001279">
    <property type="entry name" value="Metallo-B-lactamas"/>
</dbReference>
<feature type="domain" description="Metallo-beta-lactamase" evidence="1">
    <location>
        <begin position="18"/>
        <end position="197"/>
    </location>
</feature>
<dbReference type="Proteomes" id="UP000282674">
    <property type="component" value="Unassembled WGS sequence"/>
</dbReference>
<protein>
    <submittedName>
        <fullName evidence="2">MBL fold metallo-hydrolase</fullName>
    </submittedName>
</protein>
<dbReference type="InterPro" id="IPR036866">
    <property type="entry name" value="RibonucZ/Hydroxyglut_hydro"/>
</dbReference>
<dbReference type="EMBL" id="RFFG01000012">
    <property type="protein sequence ID" value="RMI45695.1"/>
    <property type="molecule type" value="Genomic_DNA"/>
</dbReference>
<evidence type="ECO:0000313" key="3">
    <source>
        <dbReference type="Proteomes" id="UP000282674"/>
    </source>
</evidence>
<dbReference type="PANTHER" id="PTHR46018:SF4">
    <property type="entry name" value="METALLO-HYDROLASE YHFI-RELATED"/>
    <property type="match status" value="1"/>
</dbReference>
<name>A0A3M2MAR9_9ACTN</name>
<keyword evidence="2" id="KW-0378">Hydrolase</keyword>
<evidence type="ECO:0000259" key="1">
    <source>
        <dbReference type="SMART" id="SM00849"/>
    </source>
</evidence>
<dbReference type="SUPFAM" id="SSF56281">
    <property type="entry name" value="Metallo-hydrolase/oxidoreductase"/>
    <property type="match status" value="1"/>
</dbReference>